<feature type="signal peptide" evidence="1">
    <location>
        <begin position="1"/>
        <end position="19"/>
    </location>
</feature>
<dbReference type="Proteomes" id="UP000664414">
    <property type="component" value="Unassembled WGS sequence"/>
</dbReference>
<dbReference type="Gene3D" id="2.60.40.1890">
    <property type="entry name" value="PCu(A)C copper chaperone"/>
    <property type="match status" value="1"/>
</dbReference>
<dbReference type="AlphaFoldDB" id="A0A8J7PRW6"/>
<keyword evidence="1" id="KW-0732">Signal</keyword>
<accession>A0A8J7PRW6</accession>
<dbReference type="Pfam" id="PF04314">
    <property type="entry name" value="PCuAC"/>
    <property type="match status" value="1"/>
</dbReference>
<name>A0A8J7PRW6_9PROT</name>
<feature type="chain" id="PRO_5035166143" evidence="1">
    <location>
        <begin position="20"/>
        <end position="154"/>
    </location>
</feature>
<sequence>MKLHLFLVIFSLFISPILANEASSSSVIRIENAWVRAAEIGNSAAYMKIINKGLTSDRLVKVRTDACNIVELHTHVREGNIFRMRPIEAINIPAKQTVDLKEGGLHIMLINIHRPLKEKEKIKLTLTFAKAGQVSMIAEVRKNNHECECKSGIF</sequence>
<gene>
    <name evidence="2" type="ORF">J0H12_00560</name>
</gene>
<evidence type="ECO:0000256" key="1">
    <source>
        <dbReference type="SAM" id="SignalP"/>
    </source>
</evidence>
<evidence type="ECO:0000313" key="2">
    <source>
        <dbReference type="EMBL" id="MBN9412404.1"/>
    </source>
</evidence>
<dbReference type="InterPro" id="IPR007410">
    <property type="entry name" value="LpqE-like"/>
</dbReference>
<dbReference type="InterPro" id="IPR058248">
    <property type="entry name" value="Lxx211020-like"/>
</dbReference>
<evidence type="ECO:0000313" key="3">
    <source>
        <dbReference type="Proteomes" id="UP000664414"/>
    </source>
</evidence>
<dbReference type="InterPro" id="IPR036182">
    <property type="entry name" value="PCuAC_sf"/>
</dbReference>
<reference evidence="2" key="1">
    <citation type="submission" date="2021-02" db="EMBL/GenBank/DDBJ databases">
        <title>Thiocyanate and organic carbon inputs drive convergent selection for specific autotrophic Afipia and Thiobacillus strains within complex microbiomes.</title>
        <authorList>
            <person name="Huddy R.J."/>
            <person name="Sachdeva R."/>
            <person name="Kadzinga F."/>
            <person name="Kantor R.S."/>
            <person name="Harrison S.T.L."/>
            <person name="Banfield J.F."/>
        </authorList>
    </citation>
    <scope>NUCLEOTIDE SEQUENCE</scope>
    <source>
        <strain evidence="2">SCN18_10_11_15_R4_P_38_20</strain>
    </source>
</reference>
<dbReference type="PANTHER" id="PTHR36302:SF1">
    <property type="entry name" value="COPPER CHAPERONE PCU(A)C"/>
    <property type="match status" value="1"/>
</dbReference>
<protein>
    <submittedName>
        <fullName evidence="2">Copper chaperone PCu(A)C</fullName>
    </submittedName>
</protein>
<dbReference type="SUPFAM" id="SSF110087">
    <property type="entry name" value="DR1885-like metal-binding protein"/>
    <property type="match status" value="1"/>
</dbReference>
<dbReference type="PANTHER" id="PTHR36302">
    <property type="entry name" value="BLR7088 PROTEIN"/>
    <property type="match status" value="1"/>
</dbReference>
<proteinExistence type="predicted"/>
<dbReference type="EMBL" id="JAFKGL010000010">
    <property type="protein sequence ID" value="MBN9412404.1"/>
    <property type="molecule type" value="Genomic_DNA"/>
</dbReference>
<organism evidence="2 3">
    <name type="scientific">Candidatus Paracaedimonas acanthamoebae</name>
    <dbReference type="NCBI Taxonomy" id="244581"/>
    <lineage>
        <taxon>Bacteria</taxon>
        <taxon>Pseudomonadati</taxon>
        <taxon>Pseudomonadota</taxon>
        <taxon>Alphaproteobacteria</taxon>
        <taxon>Holosporales</taxon>
        <taxon>Caedimonadaceae</taxon>
        <taxon>Candidatus Paracaedimonas</taxon>
    </lineage>
</organism>
<comment type="caution">
    <text evidence="2">The sequence shown here is derived from an EMBL/GenBank/DDBJ whole genome shotgun (WGS) entry which is preliminary data.</text>
</comment>